<evidence type="ECO:0000256" key="8">
    <source>
        <dbReference type="ARBA" id="ARBA00014401"/>
    </source>
</evidence>
<dbReference type="Pfam" id="PF01817">
    <property type="entry name" value="CM_2"/>
    <property type="match status" value="1"/>
</dbReference>
<evidence type="ECO:0000256" key="14">
    <source>
        <dbReference type="ARBA" id="ARBA00023239"/>
    </source>
</evidence>
<dbReference type="SUPFAM" id="SSF53850">
    <property type="entry name" value="Periplasmic binding protein-like II"/>
    <property type="match status" value="1"/>
</dbReference>
<dbReference type="RefSeq" id="WP_249700880.1">
    <property type="nucleotide sequence ID" value="NZ_JAMFLX010000023.1"/>
</dbReference>
<dbReference type="CDD" id="cd13630">
    <property type="entry name" value="PBP2_PDT_1"/>
    <property type="match status" value="1"/>
</dbReference>
<dbReference type="InterPro" id="IPR002701">
    <property type="entry name" value="CM_II_prokaryot"/>
</dbReference>
<sequence length="370" mass="41393">MSEQDKKPLDGLRDRIDQLDTSILKLISERAEVAKQVATVKQASGGDAVFYRPEREAQVLRKIMDKNDGPLDDEEMARLFREIMSACLALEQPVRVAFLGPEGTFTQQAALKHFGKSAVTVPMAAIDEVFREVEAGAMQYGVVPVENSSEGVVNHTLDSFVNSSLQICGEVVLRIHHHLMCAEQTRRDKITRVYSHAQSLAQCRKWLDSHWPMVEKVAVTSNAEAARRVKSEWNSAAIAGDMAMELYGLEKIAEKIEDEPDNSTRFLIIGNQQVPSSGTSNNKGADKTSIVVSMRNKPGSLHRLLAPFHCYDIDLTRIETRPSRSGVWNYVFFIDFTGHRDDPKVQYVLREVESFASELKILGSYPKGVL</sequence>
<dbReference type="InterPro" id="IPR036263">
    <property type="entry name" value="Chorismate_II_sf"/>
</dbReference>
<evidence type="ECO:0000256" key="3">
    <source>
        <dbReference type="ARBA" id="ARBA00004496"/>
    </source>
</evidence>
<keyword evidence="9" id="KW-0963">Cytoplasm</keyword>
<dbReference type="SMART" id="SM00830">
    <property type="entry name" value="CM_2"/>
    <property type="match status" value="1"/>
</dbReference>
<evidence type="ECO:0000256" key="18">
    <source>
        <dbReference type="ARBA" id="ARBA00047848"/>
    </source>
</evidence>
<evidence type="ECO:0000256" key="15">
    <source>
        <dbReference type="ARBA" id="ARBA00023268"/>
    </source>
</evidence>
<evidence type="ECO:0000313" key="22">
    <source>
        <dbReference type="EMBL" id="MCL6271330.1"/>
    </source>
</evidence>
<dbReference type="GO" id="GO:0004664">
    <property type="term" value="F:prephenate dehydratase activity"/>
    <property type="evidence" value="ECO:0007669"/>
    <property type="project" value="UniProtKB-EC"/>
</dbReference>
<comment type="caution">
    <text evidence="22">The sequence shown here is derived from an EMBL/GenBank/DDBJ whole genome shotgun (WGS) entry which is preliminary data.</text>
</comment>
<dbReference type="EC" id="5.4.99.5" evidence="6"/>
<keyword evidence="15" id="KW-0511">Multifunctional enzyme</keyword>
<dbReference type="PROSITE" id="PS51168">
    <property type="entry name" value="CHORISMATE_MUT_2"/>
    <property type="match status" value="1"/>
</dbReference>
<comment type="catalytic activity">
    <reaction evidence="1">
        <text>chorismate = prephenate</text>
        <dbReference type="Rhea" id="RHEA:13897"/>
        <dbReference type="ChEBI" id="CHEBI:29748"/>
        <dbReference type="ChEBI" id="CHEBI:29934"/>
        <dbReference type="EC" id="5.4.99.5"/>
    </reaction>
</comment>
<dbReference type="InterPro" id="IPR001086">
    <property type="entry name" value="Preph_deHydtase"/>
</dbReference>
<feature type="domain" description="ACT" evidence="21">
    <location>
        <begin position="289"/>
        <end position="366"/>
    </location>
</feature>
<dbReference type="PROSITE" id="PS51671">
    <property type="entry name" value="ACT"/>
    <property type="match status" value="1"/>
</dbReference>
<dbReference type="Gene3D" id="3.30.70.260">
    <property type="match status" value="1"/>
</dbReference>
<dbReference type="PROSITE" id="PS51171">
    <property type="entry name" value="PREPHENATE_DEHYDR_3"/>
    <property type="match status" value="1"/>
</dbReference>
<keyword evidence="23" id="KW-1185">Reference proteome</keyword>
<evidence type="ECO:0000256" key="2">
    <source>
        <dbReference type="ARBA" id="ARBA00002364"/>
    </source>
</evidence>
<evidence type="ECO:0000256" key="13">
    <source>
        <dbReference type="ARBA" id="ARBA00023235"/>
    </source>
</evidence>
<feature type="domain" description="Prephenate dehydratase" evidence="20">
    <location>
        <begin position="95"/>
        <end position="271"/>
    </location>
</feature>
<dbReference type="Proteomes" id="UP001203338">
    <property type="component" value="Unassembled WGS sequence"/>
</dbReference>
<dbReference type="PIRSF" id="PIRSF001500">
    <property type="entry name" value="Chor_mut_pdt_Ppr"/>
    <property type="match status" value="1"/>
</dbReference>
<dbReference type="PROSITE" id="PS00857">
    <property type="entry name" value="PREPHENATE_DEHYDR_1"/>
    <property type="match status" value="1"/>
</dbReference>
<evidence type="ECO:0000256" key="6">
    <source>
        <dbReference type="ARBA" id="ARBA00012404"/>
    </source>
</evidence>
<reference evidence="22 23" key="1">
    <citation type="submission" date="2022-05" db="EMBL/GenBank/DDBJ databases">
        <authorList>
            <person name="Park J.-S."/>
        </authorList>
    </citation>
    <scope>NUCLEOTIDE SEQUENCE [LARGE SCALE GENOMIC DNA]</scope>
    <source>
        <strain evidence="22 23">2012CJ34-2</strain>
    </source>
</reference>
<keyword evidence="11" id="KW-0057">Aromatic amino acid biosynthesis</keyword>
<dbReference type="EC" id="4.2.1.51" evidence="7"/>
<evidence type="ECO:0000256" key="4">
    <source>
        <dbReference type="ARBA" id="ARBA00004741"/>
    </source>
</evidence>
<dbReference type="InterPro" id="IPR002912">
    <property type="entry name" value="ACT_dom"/>
</dbReference>
<evidence type="ECO:0000256" key="7">
    <source>
        <dbReference type="ARBA" id="ARBA00013147"/>
    </source>
</evidence>
<evidence type="ECO:0000256" key="11">
    <source>
        <dbReference type="ARBA" id="ARBA00023141"/>
    </source>
</evidence>
<proteinExistence type="predicted"/>
<evidence type="ECO:0000256" key="12">
    <source>
        <dbReference type="ARBA" id="ARBA00023222"/>
    </source>
</evidence>
<keyword evidence="13" id="KW-0413">Isomerase</keyword>
<evidence type="ECO:0000256" key="9">
    <source>
        <dbReference type="ARBA" id="ARBA00022490"/>
    </source>
</evidence>
<comment type="function">
    <text evidence="2">Catalyzes the Claisen rearrangement of chorismate to prephenate and the decarboxylation/dehydration of prephenate to phenylpyruvate.</text>
</comment>
<dbReference type="SUPFAM" id="SSF55021">
    <property type="entry name" value="ACT-like"/>
    <property type="match status" value="1"/>
</dbReference>
<comment type="pathway">
    <text evidence="5">Metabolic intermediate biosynthesis; prephenate biosynthesis; prephenate from chorismate: step 1/1.</text>
</comment>
<dbReference type="PANTHER" id="PTHR21022:SF19">
    <property type="entry name" value="PREPHENATE DEHYDRATASE-RELATED"/>
    <property type="match status" value="1"/>
</dbReference>
<evidence type="ECO:0000259" key="21">
    <source>
        <dbReference type="PROSITE" id="PS51671"/>
    </source>
</evidence>
<dbReference type="InterPro" id="IPR018528">
    <property type="entry name" value="Preph_deHydtase_CS"/>
</dbReference>
<evidence type="ECO:0000256" key="5">
    <source>
        <dbReference type="ARBA" id="ARBA00004817"/>
    </source>
</evidence>
<dbReference type="EMBL" id="JAMFLX010000023">
    <property type="protein sequence ID" value="MCL6271330.1"/>
    <property type="molecule type" value="Genomic_DNA"/>
</dbReference>
<protein>
    <recommendedName>
        <fullName evidence="8">Bifunctional chorismate mutase/prephenate dehydratase</fullName>
        <ecNumber evidence="7">4.2.1.51</ecNumber>
        <ecNumber evidence="6">5.4.99.5</ecNumber>
    </recommendedName>
    <alternativeName>
        <fullName evidence="17">Chorismate mutase-prephenate dehydratase</fullName>
    </alternativeName>
    <alternativeName>
        <fullName evidence="16">p-protein</fullName>
    </alternativeName>
</protein>
<feature type="domain" description="Chorismate mutase" evidence="19">
    <location>
        <begin position="3"/>
        <end position="95"/>
    </location>
</feature>
<dbReference type="Gene3D" id="3.40.190.10">
    <property type="entry name" value="Periplasmic binding protein-like II"/>
    <property type="match status" value="2"/>
</dbReference>
<gene>
    <name evidence="22" type="primary">pheA</name>
    <name evidence="22" type="ORF">M3P05_15505</name>
</gene>
<evidence type="ECO:0000313" key="23">
    <source>
        <dbReference type="Proteomes" id="UP001203338"/>
    </source>
</evidence>
<comment type="pathway">
    <text evidence="4">Amino-acid biosynthesis; L-phenylalanine biosynthesis; phenylpyruvate from prephenate: step 1/1.</text>
</comment>
<dbReference type="Pfam" id="PF00800">
    <property type="entry name" value="PDT"/>
    <property type="match status" value="1"/>
</dbReference>
<name>A0ABT0PIY0_9GAMM</name>
<comment type="catalytic activity">
    <reaction evidence="18">
        <text>prephenate + H(+) = 3-phenylpyruvate + CO2 + H2O</text>
        <dbReference type="Rhea" id="RHEA:21648"/>
        <dbReference type="ChEBI" id="CHEBI:15377"/>
        <dbReference type="ChEBI" id="CHEBI:15378"/>
        <dbReference type="ChEBI" id="CHEBI:16526"/>
        <dbReference type="ChEBI" id="CHEBI:18005"/>
        <dbReference type="ChEBI" id="CHEBI:29934"/>
        <dbReference type="EC" id="4.2.1.51"/>
    </reaction>
</comment>
<dbReference type="CDD" id="cd04905">
    <property type="entry name" value="ACT_CM-PDT"/>
    <property type="match status" value="1"/>
</dbReference>
<evidence type="ECO:0000256" key="17">
    <source>
        <dbReference type="ARBA" id="ARBA00031520"/>
    </source>
</evidence>
<keyword evidence="10" id="KW-0028">Amino-acid biosynthesis</keyword>
<dbReference type="Pfam" id="PF01842">
    <property type="entry name" value="ACT"/>
    <property type="match status" value="1"/>
</dbReference>
<evidence type="ECO:0000259" key="19">
    <source>
        <dbReference type="PROSITE" id="PS51168"/>
    </source>
</evidence>
<evidence type="ECO:0000256" key="16">
    <source>
        <dbReference type="ARBA" id="ARBA00031175"/>
    </source>
</evidence>
<accession>A0ABT0PIY0</accession>
<keyword evidence="14 22" id="KW-0456">Lyase</keyword>
<evidence type="ECO:0000256" key="10">
    <source>
        <dbReference type="ARBA" id="ARBA00022605"/>
    </source>
</evidence>
<dbReference type="InterPro" id="IPR010957">
    <property type="entry name" value="G/b/e-P-prot_chorismate_mutase"/>
</dbReference>
<dbReference type="NCBIfam" id="TIGR01807">
    <property type="entry name" value="CM_P2"/>
    <property type="match status" value="1"/>
</dbReference>
<dbReference type="PROSITE" id="PS00858">
    <property type="entry name" value="PREPHENATE_DEHYDR_2"/>
    <property type="match status" value="1"/>
</dbReference>
<dbReference type="Gene3D" id="1.20.59.10">
    <property type="entry name" value="Chorismate mutase"/>
    <property type="match status" value="1"/>
</dbReference>
<evidence type="ECO:0000256" key="1">
    <source>
        <dbReference type="ARBA" id="ARBA00000824"/>
    </source>
</evidence>
<dbReference type="SUPFAM" id="SSF48600">
    <property type="entry name" value="Chorismate mutase II"/>
    <property type="match status" value="1"/>
</dbReference>
<dbReference type="InterPro" id="IPR008242">
    <property type="entry name" value="Chor_mutase/pphenate_deHydtase"/>
</dbReference>
<comment type="subcellular location">
    <subcellularLocation>
        <location evidence="3">Cytoplasm</location>
    </subcellularLocation>
</comment>
<dbReference type="PANTHER" id="PTHR21022">
    <property type="entry name" value="PREPHENATE DEHYDRATASE P PROTEIN"/>
    <property type="match status" value="1"/>
</dbReference>
<organism evidence="22 23">
    <name type="scientific">Parendozoicomonas callyspongiae</name>
    <dbReference type="NCBI Taxonomy" id="2942213"/>
    <lineage>
        <taxon>Bacteria</taxon>
        <taxon>Pseudomonadati</taxon>
        <taxon>Pseudomonadota</taxon>
        <taxon>Gammaproteobacteria</taxon>
        <taxon>Oceanospirillales</taxon>
        <taxon>Endozoicomonadaceae</taxon>
        <taxon>Parendozoicomonas</taxon>
    </lineage>
</organism>
<dbReference type="InterPro" id="IPR036979">
    <property type="entry name" value="CM_dom_sf"/>
</dbReference>
<dbReference type="InterPro" id="IPR045865">
    <property type="entry name" value="ACT-like_dom_sf"/>
</dbReference>
<evidence type="ECO:0000259" key="20">
    <source>
        <dbReference type="PROSITE" id="PS51171"/>
    </source>
</evidence>
<keyword evidence="12" id="KW-0584">Phenylalanine biosynthesis</keyword>
<dbReference type="NCBIfam" id="NF008865">
    <property type="entry name" value="PRK11898.1"/>
    <property type="match status" value="1"/>
</dbReference>